<dbReference type="EMBL" id="SDEE01000127">
    <property type="protein sequence ID" value="RXW20947.1"/>
    <property type="molecule type" value="Genomic_DNA"/>
</dbReference>
<dbReference type="OrthoDB" id="152248at2759"/>
<evidence type="ECO:0000256" key="1">
    <source>
        <dbReference type="SAM" id="SignalP"/>
    </source>
</evidence>
<dbReference type="Proteomes" id="UP000290288">
    <property type="component" value="Unassembled WGS sequence"/>
</dbReference>
<dbReference type="PANTHER" id="PTHR38847">
    <property type="match status" value="1"/>
</dbReference>
<evidence type="ECO:0008006" key="4">
    <source>
        <dbReference type="Google" id="ProtNLM"/>
    </source>
</evidence>
<accession>A0A4Q2DLU1</accession>
<dbReference type="AlphaFoldDB" id="A0A4Q2DLU1"/>
<name>A0A4Q2DLU1_9AGAR</name>
<dbReference type="Pfam" id="PF14273">
    <property type="entry name" value="DUF4360"/>
    <property type="match status" value="1"/>
</dbReference>
<proteinExistence type="predicted"/>
<evidence type="ECO:0000313" key="2">
    <source>
        <dbReference type="EMBL" id="RXW20947.1"/>
    </source>
</evidence>
<keyword evidence="3" id="KW-1185">Reference proteome</keyword>
<dbReference type="STRING" id="2316362.A0A4Q2DLU1"/>
<dbReference type="InterPro" id="IPR025649">
    <property type="entry name" value="DUF4360"/>
</dbReference>
<protein>
    <recommendedName>
        <fullName evidence="4">Secreted protein</fullName>
    </recommendedName>
</protein>
<sequence length="209" mass="22325">MLKSIVSLLALASFTFSAPGASREKRVDFPGTPPGFEIGSYSVVGAGCPAGTTYWYLNPDKTAVGATFSEFFAEAGPGIPTSGNRKTCQLAFEVIVPAGFTFSISSVDYRVSHRLDSNVTATQQSTYYFQGETDQATARSTLTGPTGGDDYTFRDAFVSPVTSPCHQFIPVLYIDIDVHVENSVNPEASGSLAMVTDLAFNLQSHTCET</sequence>
<organism evidence="2 3">
    <name type="scientific">Candolleomyces aberdarensis</name>
    <dbReference type="NCBI Taxonomy" id="2316362"/>
    <lineage>
        <taxon>Eukaryota</taxon>
        <taxon>Fungi</taxon>
        <taxon>Dikarya</taxon>
        <taxon>Basidiomycota</taxon>
        <taxon>Agaricomycotina</taxon>
        <taxon>Agaricomycetes</taxon>
        <taxon>Agaricomycetidae</taxon>
        <taxon>Agaricales</taxon>
        <taxon>Agaricineae</taxon>
        <taxon>Psathyrellaceae</taxon>
        <taxon>Candolleomyces</taxon>
    </lineage>
</organism>
<dbReference type="PANTHER" id="PTHR38847:SF1">
    <property type="entry name" value="PSEUDOURIDINE SYNTHASE RSUA_RLUA-LIKE DOMAIN-CONTAINING PROTEIN"/>
    <property type="match status" value="1"/>
</dbReference>
<comment type="caution">
    <text evidence="2">The sequence shown here is derived from an EMBL/GenBank/DDBJ whole genome shotgun (WGS) entry which is preliminary data.</text>
</comment>
<feature type="signal peptide" evidence="1">
    <location>
        <begin position="1"/>
        <end position="17"/>
    </location>
</feature>
<evidence type="ECO:0000313" key="3">
    <source>
        <dbReference type="Proteomes" id="UP000290288"/>
    </source>
</evidence>
<keyword evidence="1" id="KW-0732">Signal</keyword>
<reference evidence="2 3" key="1">
    <citation type="submission" date="2019-01" db="EMBL/GenBank/DDBJ databases">
        <title>Draft genome sequence of Psathyrella aberdarensis IHI B618.</title>
        <authorList>
            <person name="Buettner E."/>
            <person name="Kellner H."/>
        </authorList>
    </citation>
    <scope>NUCLEOTIDE SEQUENCE [LARGE SCALE GENOMIC DNA]</scope>
    <source>
        <strain evidence="2 3">IHI B618</strain>
    </source>
</reference>
<feature type="chain" id="PRO_5020307279" description="Secreted protein" evidence="1">
    <location>
        <begin position="18"/>
        <end position="209"/>
    </location>
</feature>
<gene>
    <name evidence="2" type="ORF">EST38_g4907</name>
</gene>